<organism evidence="2">
    <name type="scientific">Caldilineaceae bacterium SB0661_bin_32</name>
    <dbReference type="NCBI Taxonomy" id="2605255"/>
    <lineage>
        <taxon>Bacteria</taxon>
        <taxon>Bacillati</taxon>
        <taxon>Chloroflexota</taxon>
        <taxon>Caldilineae</taxon>
        <taxon>Caldilineales</taxon>
        <taxon>Caldilineaceae</taxon>
    </lineage>
</organism>
<dbReference type="Gene3D" id="3.40.50.12230">
    <property type="match status" value="1"/>
</dbReference>
<name>A0A6B1DDT1_9CHLR</name>
<evidence type="ECO:0000259" key="1">
    <source>
        <dbReference type="Pfam" id="PF00551"/>
    </source>
</evidence>
<reference evidence="2" key="1">
    <citation type="submission" date="2019-09" db="EMBL/GenBank/DDBJ databases">
        <title>Characterisation of the sponge microbiome using genome-centric metagenomics.</title>
        <authorList>
            <person name="Engelberts J.P."/>
            <person name="Robbins S.J."/>
            <person name="De Goeij J.M."/>
            <person name="Aranda M."/>
            <person name="Bell S.C."/>
            <person name="Webster N.S."/>
        </authorList>
    </citation>
    <scope>NUCLEOTIDE SEQUENCE</scope>
    <source>
        <strain evidence="2">SB0661_bin_32</strain>
    </source>
</reference>
<dbReference type="EMBL" id="VXMH01000120">
    <property type="protein sequence ID" value="MYC97543.1"/>
    <property type="molecule type" value="Genomic_DNA"/>
</dbReference>
<dbReference type="AlphaFoldDB" id="A0A6B1DDT1"/>
<comment type="caution">
    <text evidence="2">The sequence shown here is derived from an EMBL/GenBank/DDBJ whole genome shotgun (WGS) entry which is preliminary data.</text>
</comment>
<dbReference type="PANTHER" id="PTHR11138:SF5">
    <property type="entry name" value="METHIONYL-TRNA FORMYLTRANSFERASE, MITOCHONDRIAL"/>
    <property type="match status" value="1"/>
</dbReference>
<evidence type="ECO:0000313" key="2">
    <source>
        <dbReference type="EMBL" id="MYC97543.1"/>
    </source>
</evidence>
<dbReference type="PANTHER" id="PTHR11138">
    <property type="entry name" value="METHIONYL-TRNA FORMYLTRANSFERASE"/>
    <property type="match status" value="1"/>
</dbReference>
<sequence length="331" mass="35631">MRTLFAGMYGPFSSIVLERLLANNIRIAAVLLSGRSGVPLRELPWPRASALSNPGDGLELPPLLNASVTSFPTAREESGVASGSSAIDAARAGELVPASVPALAFQSGIPSYECGEIGHPEVTDWLVEMSVDVVCVACWNRVIPASVLDIPRHGFLNVHPSILPAYRGPYPLFWQYRAGETATGVSVHWMDAGLDTGDIAGQREIQFEDGIRGAEAEALCALTGGALLAEVLVKLENGELLRTSQPEGGSYFSVPSKDDFTLDADWHPRRAFNFMRANAEWGVPFRHESEDTVHWLADALAWREEATPEAAGEGRVWAPFRGGAVLAVECP</sequence>
<dbReference type="Pfam" id="PF00551">
    <property type="entry name" value="Formyl_trans_N"/>
    <property type="match status" value="1"/>
</dbReference>
<feature type="domain" description="Formyl transferase N-terminal" evidence="1">
    <location>
        <begin position="112"/>
        <end position="206"/>
    </location>
</feature>
<dbReference type="InterPro" id="IPR036477">
    <property type="entry name" value="Formyl_transf_N_sf"/>
</dbReference>
<dbReference type="GO" id="GO:0005829">
    <property type="term" value="C:cytosol"/>
    <property type="evidence" value="ECO:0007669"/>
    <property type="project" value="TreeGrafter"/>
</dbReference>
<protein>
    <recommendedName>
        <fullName evidence="1">Formyl transferase N-terminal domain-containing protein</fullName>
    </recommendedName>
</protein>
<dbReference type="SUPFAM" id="SSF53328">
    <property type="entry name" value="Formyltransferase"/>
    <property type="match status" value="1"/>
</dbReference>
<proteinExistence type="predicted"/>
<dbReference type="GO" id="GO:0004479">
    <property type="term" value="F:methionyl-tRNA formyltransferase activity"/>
    <property type="evidence" value="ECO:0007669"/>
    <property type="project" value="TreeGrafter"/>
</dbReference>
<gene>
    <name evidence="2" type="ORF">F4X14_21530</name>
</gene>
<dbReference type="InterPro" id="IPR002376">
    <property type="entry name" value="Formyl_transf_N"/>
</dbReference>
<accession>A0A6B1DDT1</accession>